<dbReference type="Pfam" id="PF13625">
    <property type="entry name" value="Helicase_C_3"/>
    <property type="match status" value="1"/>
</dbReference>
<dbReference type="STRING" id="587909.SAMN05421810_107269"/>
<dbReference type="Proteomes" id="UP000198727">
    <property type="component" value="Unassembled WGS sequence"/>
</dbReference>
<dbReference type="AlphaFoldDB" id="A0A1I5YM45"/>
<protein>
    <submittedName>
        <fullName evidence="2">Helicase conserved C-terminal domain-containing protein</fullName>
    </submittedName>
</protein>
<keyword evidence="2" id="KW-0067">ATP-binding</keyword>
<evidence type="ECO:0000313" key="3">
    <source>
        <dbReference type="Proteomes" id="UP000198727"/>
    </source>
</evidence>
<feature type="domain" description="Helicase XPB/Ssl2 N-terminal" evidence="1">
    <location>
        <begin position="518"/>
        <end position="636"/>
    </location>
</feature>
<gene>
    <name evidence="2" type="ORF">SAMN05421810_107269</name>
</gene>
<dbReference type="EMBL" id="FOWW01000007">
    <property type="protein sequence ID" value="SFQ45339.1"/>
    <property type="molecule type" value="Genomic_DNA"/>
</dbReference>
<dbReference type="InterPro" id="IPR032830">
    <property type="entry name" value="XPB/Ssl2_N"/>
</dbReference>
<keyword evidence="2" id="KW-0547">Nucleotide-binding</keyword>
<evidence type="ECO:0000313" key="2">
    <source>
        <dbReference type="EMBL" id="SFQ45339.1"/>
    </source>
</evidence>
<keyword evidence="2" id="KW-0378">Hydrolase</keyword>
<proteinExistence type="predicted"/>
<keyword evidence="3" id="KW-1185">Reference proteome</keyword>
<sequence length="710" mass="75173">MWLLDEPEFDPTLLDWLAGLNPERLERILTARPDVLEPSPPRRLDELAERLSSAESVRAARLLVGTPGVQLLRALQLGYALGHEQGVPPATLAGWLAGDADPRAVLDFLAGLALAWPDPSGAIHLPEPLRGDEYRTYGLGASLAELLPQATIAELKRLRATLGLSGGVRKPQLVDVILGVLRDPGHVRELLAGAPEGTVELLNDTARHGPTVPVERRSGEPAEWALRHALLWTLPTGEVVLPLEVAVTLRGPELRLPLDPAPPELSMNPADPADVAVRTSAAALRLVDRVHSVLDAAATEPLPTLRYRADIGPRVVKRLARDIGATPAEVRLVLDLATATSLLTVRELEPEPPTRARPIPPPPDLGVVPAERAARLRSAGSAALFRTLLGAWWTLDASPLADEHAVRGLGAAAVRHLRQLTLRLLCHLEPGSGLADEKALLELARWAVPAVPASAADALVRGSLAEAELLGVVADGAPGELAYAMVAAGPRLDPAAPELTGIVDRLLTGAGKTALFGADLTAVVAGAPDVQLAALLDSVADRESQGAATTWRFSRASVRRAFDRGTTAPMLLDELAAVARDELPQPLVYLINDVARRHGEVAVIGVAGVVVGEDEAVVTEIAGHKAAGALGLRRVAPTVLVATVDPDTVLRRLRRAGFAPVRRDVDGALVIAEPALARVAEPEPEPAVSVPSPRAHAERLLTEWHDRPGR</sequence>
<reference evidence="3" key="1">
    <citation type="submission" date="2016-10" db="EMBL/GenBank/DDBJ databases">
        <authorList>
            <person name="Varghese N."/>
            <person name="Submissions S."/>
        </authorList>
    </citation>
    <scope>NUCLEOTIDE SEQUENCE [LARGE SCALE GENOMIC DNA]</scope>
    <source>
        <strain evidence="3">CGMCC 4.5579</strain>
    </source>
</reference>
<dbReference type="GO" id="GO:0004386">
    <property type="term" value="F:helicase activity"/>
    <property type="evidence" value="ECO:0007669"/>
    <property type="project" value="UniProtKB-KW"/>
</dbReference>
<evidence type="ECO:0000259" key="1">
    <source>
        <dbReference type="Pfam" id="PF13625"/>
    </source>
</evidence>
<keyword evidence="2" id="KW-0347">Helicase</keyword>
<name>A0A1I5YM45_9PSEU</name>
<organism evidence="2 3">
    <name type="scientific">Amycolatopsis arida</name>
    <dbReference type="NCBI Taxonomy" id="587909"/>
    <lineage>
        <taxon>Bacteria</taxon>
        <taxon>Bacillati</taxon>
        <taxon>Actinomycetota</taxon>
        <taxon>Actinomycetes</taxon>
        <taxon>Pseudonocardiales</taxon>
        <taxon>Pseudonocardiaceae</taxon>
        <taxon>Amycolatopsis</taxon>
    </lineage>
</organism>
<accession>A0A1I5YM45</accession>